<proteinExistence type="predicted"/>
<feature type="non-terminal residue" evidence="1">
    <location>
        <position position="1"/>
    </location>
</feature>
<protein>
    <submittedName>
        <fullName evidence="1">Uncharacterized protein</fullName>
    </submittedName>
</protein>
<accession>A0A0B7BYJ4</accession>
<organism evidence="1">
    <name type="scientific">Arion vulgaris</name>
    <dbReference type="NCBI Taxonomy" id="1028688"/>
    <lineage>
        <taxon>Eukaryota</taxon>
        <taxon>Metazoa</taxon>
        <taxon>Spiralia</taxon>
        <taxon>Lophotrochozoa</taxon>
        <taxon>Mollusca</taxon>
        <taxon>Gastropoda</taxon>
        <taxon>Heterobranchia</taxon>
        <taxon>Euthyneura</taxon>
        <taxon>Panpulmonata</taxon>
        <taxon>Eupulmonata</taxon>
        <taxon>Stylommatophora</taxon>
        <taxon>Helicina</taxon>
        <taxon>Arionoidea</taxon>
        <taxon>Arionidae</taxon>
        <taxon>Arion</taxon>
    </lineage>
</organism>
<dbReference type="EMBL" id="HACG01051167">
    <property type="protein sequence ID" value="CEK98038.1"/>
    <property type="molecule type" value="Transcribed_RNA"/>
</dbReference>
<sequence length="87" mass="9833">CRKINSLRYGATSAAEWIKKKDRKKGGVLTLIRNGLNMTETLTLKDGAEYQQIHLKHNTLELDLLNFYCASDIPLNMASTDIPRNTP</sequence>
<reference evidence="1" key="1">
    <citation type="submission" date="2014-12" db="EMBL/GenBank/DDBJ databases">
        <title>Insight into the proteome of Arion vulgaris.</title>
        <authorList>
            <person name="Aradska J."/>
            <person name="Bulat T."/>
            <person name="Smidak R."/>
            <person name="Sarate P."/>
            <person name="Gangsoo J."/>
            <person name="Sialana F."/>
            <person name="Bilban M."/>
            <person name="Lubec G."/>
        </authorList>
    </citation>
    <scope>NUCLEOTIDE SEQUENCE</scope>
    <source>
        <tissue evidence="1">Skin</tissue>
    </source>
</reference>
<name>A0A0B7BYJ4_9EUPU</name>
<dbReference type="AlphaFoldDB" id="A0A0B7BYJ4"/>
<gene>
    <name evidence="1" type="primary">ORF217592</name>
</gene>
<evidence type="ECO:0000313" key="1">
    <source>
        <dbReference type="EMBL" id="CEK98038.1"/>
    </source>
</evidence>